<evidence type="ECO:0000313" key="2">
    <source>
        <dbReference type="Proteomes" id="UP000325122"/>
    </source>
</evidence>
<dbReference type="EMBL" id="VWOJ01000001">
    <property type="protein sequence ID" value="KAA5804640.1"/>
    <property type="molecule type" value="Genomic_DNA"/>
</dbReference>
<protein>
    <submittedName>
        <fullName evidence="1">DUF952 domain-containing protein</fullName>
    </submittedName>
</protein>
<dbReference type="Proteomes" id="UP000325122">
    <property type="component" value="Unassembled WGS sequence"/>
</dbReference>
<keyword evidence="2" id="KW-1185">Reference proteome</keyword>
<comment type="caution">
    <text evidence="1">The sequence shown here is derived from an EMBL/GenBank/DDBJ whole genome shotgun (WGS) entry which is preliminary data.</text>
</comment>
<dbReference type="InterPro" id="IPR009297">
    <property type="entry name" value="DUF952"/>
</dbReference>
<dbReference type="Pfam" id="PF06108">
    <property type="entry name" value="DUF952"/>
    <property type="match status" value="1"/>
</dbReference>
<dbReference type="RefSeq" id="WP_150021671.1">
    <property type="nucleotide sequence ID" value="NZ_VWOJ01000001.1"/>
</dbReference>
<proteinExistence type="predicted"/>
<dbReference type="Gene3D" id="3.20.170.20">
    <property type="entry name" value="Protein of unknown function DUF952"/>
    <property type="match status" value="1"/>
</dbReference>
<dbReference type="PANTHER" id="PTHR34129:SF1">
    <property type="entry name" value="DUF952 DOMAIN-CONTAINING PROTEIN"/>
    <property type="match status" value="1"/>
</dbReference>
<evidence type="ECO:0000313" key="1">
    <source>
        <dbReference type="EMBL" id="KAA5804640.1"/>
    </source>
</evidence>
<accession>A0A5M6ZJX7</accession>
<dbReference type="AlphaFoldDB" id="A0A5M6ZJX7"/>
<reference evidence="1 2" key="1">
    <citation type="submission" date="2019-09" db="EMBL/GenBank/DDBJ databases">
        <authorList>
            <person name="Kevbrin V."/>
            <person name="Grouzdev D.S."/>
        </authorList>
    </citation>
    <scope>NUCLEOTIDE SEQUENCE [LARGE SCALE GENOMIC DNA]</scope>
    <source>
        <strain evidence="1 2">G-192</strain>
    </source>
</reference>
<name>A0A5M6ZJX7_9PROT</name>
<gene>
    <name evidence="1" type="ORF">F1654_01135</name>
</gene>
<organism evidence="1 2">
    <name type="scientific">Alkalicaulis satelles</name>
    <dbReference type="NCBI Taxonomy" id="2609175"/>
    <lineage>
        <taxon>Bacteria</taxon>
        <taxon>Pseudomonadati</taxon>
        <taxon>Pseudomonadota</taxon>
        <taxon>Alphaproteobacteria</taxon>
        <taxon>Maricaulales</taxon>
        <taxon>Maricaulaceae</taxon>
        <taxon>Alkalicaulis</taxon>
    </lineage>
</organism>
<sequence length="116" mass="12321">MSETLIYRIAEPGALAAASVSGAYEGEAHDRADGFIHASSLAQLAGTLEAHYADHQRLAVAVIDAGALGGTLKWEASRGGELFQHIYGPLPFSAVRAVHLITRGQDGWRLPQELCP</sequence>
<dbReference type="PANTHER" id="PTHR34129">
    <property type="entry name" value="BLR1139 PROTEIN"/>
    <property type="match status" value="1"/>
</dbReference>
<dbReference type="SUPFAM" id="SSF56399">
    <property type="entry name" value="ADP-ribosylation"/>
    <property type="match status" value="1"/>
</dbReference>